<feature type="transmembrane region" description="Helical" evidence="7">
    <location>
        <begin position="144"/>
        <end position="165"/>
    </location>
</feature>
<dbReference type="Proteomes" id="UP000612456">
    <property type="component" value="Unassembled WGS sequence"/>
</dbReference>
<gene>
    <name evidence="9" type="primary">lplC</name>
    <name evidence="9" type="ORF">GCM10010911_42830</name>
</gene>
<dbReference type="Pfam" id="PF00528">
    <property type="entry name" value="BPD_transp_1"/>
    <property type="match status" value="1"/>
</dbReference>
<reference evidence="9" key="1">
    <citation type="journal article" date="2014" name="Int. J. Syst. Evol. Microbiol.">
        <title>Complete genome sequence of Corynebacterium casei LMG S-19264T (=DSM 44701T), isolated from a smear-ripened cheese.</title>
        <authorList>
            <consortium name="US DOE Joint Genome Institute (JGI-PGF)"/>
            <person name="Walter F."/>
            <person name="Albersmeier A."/>
            <person name="Kalinowski J."/>
            <person name="Ruckert C."/>
        </authorList>
    </citation>
    <scope>NUCLEOTIDE SEQUENCE</scope>
    <source>
        <strain evidence="9">CGMCC 1.15178</strain>
    </source>
</reference>
<feature type="transmembrane region" description="Helical" evidence="7">
    <location>
        <begin position="113"/>
        <end position="138"/>
    </location>
</feature>
<proteinExistence type="inferred from homology"/>
<name>A0A917DY70_9BACL</name>
<dbReference type="PANTHER" id="PTHR43744">
    <property type="entry name" value="ABC TRANSPORTER PERMEASE PROTEIN MG189-RELATED-RELATED"/>
    <property type="match status" value="1"/>
</dbReference>
<keyword evidence="3" id="KW-1003">Cell membrane</keyword>
<evidence type="ECO:0000256" key="5">
    <source>
        <dbReference type="ARBA" id="ARBA00022989"/>
    </source>
</evidence>
<dbReference type="GO" id="GO:0005886">
    <property type="term" value="C:plasma membrane"/>
    <property type="evidence" value="ECO:0007669"/>
    <property type="project" value="UniProtKB-SubCell"/>
</dbReference>
<dbReference type="InterPro" id="IPR035906">
    <property type="entry name" value="MetI-like_sf"/>
</dbReference>
<evidence type="ECO:0000256" key="6">
    <source>
        <dbReference type="ARBA" id="ARBA00023136"/>
    </source>
</evidence>
<dbReference type="PANTHER" id="PTHR43744:SF9">
    <property type="entry name" value="POLYGALACTURONAN_RHAMNOGALACTURONAN TRANSPORT SYSTEM PERMEASE PROTEIN YTCP"/>
    <property type="match status" value="1"/>
</dbReference>
<evidence type="ECO:0000256" key="2">
    <source>
        <dbReference type="ARBA" id="ARBA00022448"/>
    </source>
</evidence>
<keyword evidence="4 7" id="KW-0812">Transmembrane</keyword>
<dbReference type="SUPFAM" id="SSF161098">
    <property type="entry name" value="MetI-like"/>
    <property type="match status" value="1"/>
</dbReference>
<dbReference type="EMBL" id="BMHP01000003">
    <property type="protein sequence ID" value="GGD80149.1"/>
    <property type="molecule type" value="Genomic_DNA"/>
</dbReference>
<evidence type="ECO:0000256" key="1">
    <source>
        <dbReference type="ARBA" id="ARBA00004651"/>
    </source>
</evidence>
<keyword evidence="5 7" id="KW-1133">Transmembrane helix</keyword>
<evidence type="ECO:0000313" key="10">
    <source>
        <dbReference type="Proteomes" id="UP000612456"/>
    </source>
</evidence>
<evidence type="ECO:0000313" key="9">
    <source>
        <dbReference type="EMBL" id="GGD80149.1"/>
    </source>
</evidence>
<feature type="transmembrane region" description="Helical" evidence="7">
    <location>
        <begin position="262"/>
        <end position="281"/>
    </location>
</feature>
<dbReference type="PROSITE" id="PS50928">
    <property type="entry name" value="ABC_TM1"/>
    <property type="match status" value="1"/>
</dbReference>
<feature type="transmembrane region" description="Helical" evidence="7">
    <location>
        <begin position="80"/>
        <end position="101"/>
    </location>
</feature>
<dbReference type="InterPro" id="IPR000515">
    <property type="entry name" value="MetI-like"/>
</dbReference>
<reference evidence="9" key="2">
    <citation type="submission" date="2020-09" db="EMBL/GenBank/DDBJ databases">
        <authorList>
            <person name="Sun Q."/>
            <person name="Zhou Y."/>
        </authorList>
    </citation>
    <scope>NUCLEOTIDE SEQUENCE</scope>
    <source>
        <strain evidence="9">CGMCC 1.15178</strain>
    </source>
</reference>
<organism evidence="9 10">
    <name type="scientific">Paenibacillus nasutitermitis</name>
    <dbReference type="NCBI Taxonomy" id="1652958"/>
    <lineage>
        <taxon>Bacteria</taxon>
        <taxon>Bacillati</taxon>
        <taxon>Bacillota</taxon>
        <taxon>Bacilli</taxon>
        <taxon>Bacillales</taxon>
        <taxon>Paenibacillaceae</taxon>
        <taxon>Paenibacillus</taxon>
    </lineage>
</organism>
<evidence type="ECO:0000256" key="7">
    <source>
        <dbReference type="RuleBase" id="RU363032"/>
    </source>
</evidence>
<feature type="transmembrane region" description="Helical" evidence="7">
    <location>
        <begin position="16"/>
        <end position="38"/>
    </location>
</feature>
<protein>
    <submittedName>
        <fullName evidence="9">Protein LplC</fullName>
    </submittedName>
</protein>
<comment type="subcellular location">
    <subcellularLocation>
        <location evidence="1 7">Cell membrane</location>
        <topology evidence="1 7">Multi-pass membrane protein</topology>
    </subcellularLocation>
</comment>
<comment type="caution">
    <text evidence="9">The sequence shown here is derived from an EMBL/GenBank/DDBJ whole genome shotgun (WGS) entry which is preliminary data.</text>
</comment>
<feature type="transmembrane region" description="Helical" evidence="7">
    <location>
        <begin position="186"/>
        <end position="206"/>
    </location>
</feature>
<dbReference type="AlphaFoldDB" id="A0A917DY70"/>
<dbReference type="CDD" id="cd06261">
    <property type="entry name" value="TM_PBP2"/>
    <property type="match status" value="1"/>
</dbReference>
<keyword evidence="10" id="KW-1185">Reference proteome</keyword>
<dbReference type="RefSeq" id="WP_188994740.1">
    <property type="nucleotide sequence ID" value="NZ_BMHP01000003.1"/>
</dbReference>
<keyword evidence="2 7" id="KW-0813">Transport</keyword>
<feature type="domain" description="ABC transmembrane type-1" evidence="8">
    <location>
        <begin position="78"/>
        <end position="281"/>
    </location>
</feature>
<dbReference type="GO" id="GO:0055085">
    <property type="term" value="P:transmembrane transport"/>
    <property type="evidence" value="ECO:0007669"/>
    <property type="project" value="InterPro"/>
</dbReference>
<evidence type="ECO:0000256" key="3">
    <source>
        <dbReference type="ARBA" id="ARBA00022475"/>
    </source>
</evidence>
<comment type="similarity">
    <text evidence="7">Belongs to the binding-protein-dependent transport system permease family.</text>
</comment>
<dbReference type="Gene3D" id="1.10.3720.10">
    <property type="entry name" value="MetI-like"/>
    <property type="match status" value="1"/>
</dbReference>
<keyword evidence="6 7" id="KW-0472">Membrane</keyword>
<evidence type="ECO:0000259" key="8">
    <source>
        <dbReference type="PROSITE" id="PS50928"/>
    </source>
</evidence>
<evidence type="ECO:0000256" key="4">
    <source>
        <dbReference type="ARBA" id="ARBA00022692"/>
    </source>
</evidence>
<sequence>MSIVLHTSKSDKVVDGVLYVFLTLFSIATLFPLYYVFIVSITPFSEVLRNGGFIIWPSEFTFTAYKEIFSSRTIPDALKITVFITVIGTFLNLAVTSLLAYPMSKSHIPGRNFILLALVFTMLFSGGLIPTYLVIRGIGLYNTVWAMIIPGMVSTFNLLIMKTYFQNLPSELEDAAKVDGCGDLATLFRIILPLSMPIMATLGLFYGVTHWNEYFKGIMYITDRSLVPIQVVLRNMIQSANVSQELATTNTLELAQLPPETVKMATVVVATLPILIVYPFLQKYFIKGMMIGAIKG</sequence>
<accession>A0A917DY70</accession>